<organism evidence="13 16">
    <name type="scientific">Parenemella sanctibonifatiensis</name>
    <dbReference type="NCBI Taxonomy" id="2016505"/>
    <lineage>
        <taxon>Bacteria</taxon>
        <taxon>Bacillati</taxon>
        <taxon>Actinomycetota</taxon>
        <taxon>Actinomycetes</taxon>
        <taxon>Propionibacteriales</taxon>
        <taxon>Propionibacteriaceae</taxon>
        <taxon>Parenemella</taxon>
    </lineage>
</organism>
<keyword evidence="7 11" id="KW-1133">Transmembrane helix</keyword>
<dbReference type="PANTHER" id="PTHR11410:SF0">
    <property type="entry name" value="ATP SYNTHASE SUBUNIT A"/>
    <property type="match status" value="1"/>
</dbReference>
<dbReference type="EMBL" id="NMVI01000018">
    <property type="protein sequence ID" value="OYN86605.1"/>
    <property type="molecule type" value="Genomic_DNA"/>
</dbReference>
<evidence type="ECO:0000313" key="14">
    <source>
        <dbReference type="EMBL" id="OYN90951.1"/>
    </source>
</evidence>
<feature type="transmembrane region" description="Helical" evidence="11">
    <location>
        <begin position="119"/>
        <end position="138"/>
    </location>
</feature>
<feature type="transmembrane region" description="Helical" evidence="11">
    <location>
        <begin position="217"/>
        <end position="241"/>
    </location>
</feature>
<keyword evidence="3 11" id="KW-0813">Transport</keyword>
<sequence length="258" mass="28980">MAGETYEPPGVHSFEPRLLFPDVPWLFWLNNFVAQAIISVIIILAFWLWVSNKAKIVPSKRQFIGEFAYDMVRNGIGREALGPEYRRYTPYLVALFSFLLVNNLFGQFFLFMLPTFSQIGFAYGLALLSYLLFIGAGLARHGIKYFKIALIPSGVPWWLIPLILPLELISNFIVRPLTLALRLFANLFAGHLVILVFVAGGGWLIQYADTTFNRFAGGISILFGFPVFALELLVGTLQAYIFTVLTAQYVASAVAEDH</sequence>
<comment type="subcellular location">
    <subcellularLocation>
        <location evidence="11 12">Cell membrane</location>
        <topology evidence="11 12">Multi-pass membrane protein</topology>
    </subcellularLocation>
    <subcellularLocation>
        <location evidence="1">Membrane</location>
        <topology evidence="1">Multi-pass membrane protein</topology>
    </subcellularLocation>
</comment>
<dbReference type="NCBIfam" id="TIGR01131">
    <property type="entry name" value="ATP_synt_6_or_A"/>
    <property type="match status" value="1"/>
</dbReference>
<dbReference type="PRINTS" id="PR00123">
    <property type="entry name" value="ATPASEA"/>
</dbReference>
<dbReference type="SUPFAM" id="SSF81336">
    <property type="entry name" value="F1F0 ATP synthase subunit A"/>
    <property type="match status" value="1"/>
</dbReference>
<feature type="transmembrane region" description="Helical" evidence="11">
    <location>
        <begin position="145"/>
        <end position="164"/>
    </location>
</feature>
<dbReference type="Proteomes" id="UP000216300">
    <property type="component" value="Unassembled WGS sequence"/>
</dbReference>
<dbReference type="InterPro" id="IPR045083">
    <property type="entry name" value="ATP_synth_F0_asu_bact/mt"/>
</dbReference>
<dbReference type="GO" id="GO:0045259">
    <property type="term" value="C:proton-transporting ATP synthase complex"/>
    <property type="evidence" value="ECO:0007669"/>
    <property type="project" value="UniProtKB-KW"/>
</dbReference>
<evidence type="ECO:0000256" key="8">
    <source>
        <dbReference type="ARBA" id="ARBA00023065"/>
    </source>
</evidence>
<evidence type="ECO:0000256" key="9">
    <source>
        <dbReference type="ARBA" id="ARBA00023136"/>
    </source>
</evidence>
<dbReference type="InterPro" id="IPR023011">
    <property type="entry name" value="ATP_synth_F0_asu_AS"/>
</dbReference>
<dbReference type="PROSITE" id="PS00449">
    <property type="entry name" value="ATPASE_A"/>
    <property type="match status" value="1"/>
</dbReference>
<keyword evidence="5 11" id="KW-0812">Transmembrane</keyword>
<dbReference type="GO" id="GO:0046933">
    <property type="term" value="F:proton-transporting ATP synthase activity, rotational mechanism"/>
    <property type="evidence" value="ECO:0007669"/>
    <property type="project" value="UniProtKB-UniRule"/>
</dbReference>
<gene>
    <name evidence="11 13" type="primary">atpB</name>
    <name evidence="14" type="ORF">CGZ91_05590</name>
    <name evidence="13" type="ORF">CGZ92_09765</name>
</gene>
<accession>A0A255EIZ0</accession>
<dbReference type="PANTHER" id="PTHR11410">
    <property type="entry name" value="ATP SYNTHASE SUBUNIT A"/>
    <property type="match status" value="1"/>
</dbReference>
<evidence type="ECO:0000256" key="5">
    <source>
        <dbReference type="ARBA" id="ARBA00022692"/>
    </source>
</evidence>
<proteinExistence type="inferred from homology"/>
<keyword evidence="8 11" id="KW-0406">Ion transport</keyword>
<evidence type="ECO:0000256" key="1">
    <source>
        <dbReference type="ARBA" id="ARBA00004141"/>
    </source>
</evidence>
<protein>
    <recommendedName>
        <fullName evidence="11 12">ATP synthase subunit a</fullName>
    </recommendedName>
    <alternativeName>
        <fullName evidence="11">ATP synthase F0 sector subunit a</fullName>
    </alternativeName>
    <alternativeName>
        <fullName evidence="11">F-ATPase subunit 6</fullName>
    </alternativeName>
</protein>
<evidence type="ECO:0000256" key="6">
    <source>
        <dbReference type="ARBA" id="ARBA00022781"/>
    </source>
</evidence>
<dbReference type="InterPro" id="IPR035908">
    <property type="entry name" value="F0_ATP_A_sf"/>
</dbReference>
<evidence type="ECO:0000256" key="4">
    <source>
        <dbReference type="ARBA" id="ARBA00022547"/>
    </source>
</evidence>
<accession>A0A255EAT1</accession>
<keyword evidence="10 11" id="KW-0066">ATP synthesis</keyword>
<evidence type="ECO:0000256" key="10">
    <source>
        <dbReference type="ARBA" id="ARBA00023310"/>
    </source>
</evidence>
<comment type="similarity">
    <text evidence="2 11 12">Belongs to the ATPase A chain family.</text>
</comment>
<evidence type="ECO:0000256" key="11">
    <source>
        <dbReference type="HAMAP-Rule" id="MF_01393"/>
    </source>
</evidence>
<dbReference type="Proteomes" id="UP000216533">
    <property type="component" value="Unassembled WGS sequence"/>
</dbReference>
<dbReference type="RefSeq" id="WP_094451172.1">
    <property type="nucleotide sequence ID" value="NZ_NMVI01000018.1"/>
</dbReference>
<dbReference type="AlphaFoldDB" id="A0A255EAT1"/>
<dbReference type="HAMAP" id="MF_01393">
    <property type="entry name" value="ATP_synth_a_bact"/>
    <property type="match status" value="1"/>
</dbReference>
<keyword evidence="6 11" id="KW-0375">Hydrogen ion transport</keyword>
<keyword evidence="15" id="KW-1185">Reference proteome</keyword>
<dbReference type="GO" id="GO:0005886">
    <property type="term" value="C:plasma membrane"/>
    <property type="evidence" value="ECO:0007669"/>
    <property type="project" value="UniProtKB-SubCell"/>
</dbReference>
<evidence type="ECO:0000313" key="13">
    <source>
        <dbReference type="EMBL" id="OYN86605.1"/>
    </source>
</evidence>
<feature type="transmembrane region" description="Helical" evidence="11">
    <location>
        <begin position="184"/>
        <end position="205"/>
    </location>
</feature>
<dbReference type="OrthoDB" id="9809130at2"/>
<keyword evidence="9 11" id="KW-0472">Membrane</keyword>
<keyword evidence="11" id="KW-1003">Cell membrane</keyword>
<reference evidence="15 16" key="1">
    <citation type="submission" date="2017-07" db="EMBL/GenBank/DDBJ databases">
        <title>Draft whole genome sequences of clinical Proprionibacteriaceae strains.</title>
        <authorList>
            <person name="Bernier A.-M."/>
            <person name="Bernard K."/>
            <person name="Domingo M.-C."/>
        </authorList>
    </citation>
    <scope>NUCLEOTIDE SEQUENCE [LARGE SCALE GENOMIC DNA]</scope>
    <source>
        <strain evidence="14 15">NML 150081</strain>
        <strain evidence="13 16">NML 160184</strain>
    </source>
</reference>
<evidence type="ECO:0000313" key="15">
    <source>
        <dbReference type="Proteomes" id="UP000216300"/>
    </source>
</evidence>
<dbReference type="InterPro" id="IPR000568">
    <property type="entry name" value="ATP_synth_F0_asu"/>
</dbReference>
<feature type="transmembrane region" description="Helical" evidence="11">
    <location>
        <begin position="91"/>
        <end position="113"/>
    </location>
</feature>
<feature type="transmembrane region" description="Helical" evidence="11">
    <location>
        <begin position="25"/>
        <end position="50"/>
    </location>
</feature>
<dbReference type="Pfam" id="PF00119">
    <property type="entry name" value="ATP-synt_A"/>
    <property type="match status" value="1"/>
</dbReference>
<keyword evidence="4 11" id="KW-0138">CF(0)</keyword>
<evidence type="ECO:0000313" key="16">
    <source>
        <dbReference type="Proteomes" id="UP000216533"/>
    </source>
</evidence>
<dbReference type="CDD" id="cd00310">
    <property type="entry name" value="ATP-synt_Fo_a_6"/>
    <property type="match status" value="1"/>
</dbReference>
<evidence type="ECO:0000256" key="12">
    <source>
        <dbReference type="RuleBase" id="RU000483"/>
    </source>
</evidence>
<evidence type="ECO:0000256" key="7">
    <source>
        <dbReference type="ARBA" id="ARBA00022989"/>
    </source>
</evidence>
<dbReference type="Gene3D" id="1.20.120.220">
    <property type="entry name" value="ATP synthase, F0 complex, subunit A"/>
    <property type="match status" value="1"/>
</dbReference>
<evidence type="ECO:0000256" key="2">
    <source>
        <dbReference type="ARBA" id="ARBA00006810"/>
    </source>
</evidence>
<dbReference type="EMBL" id="NMVJ01000006">
    <property type="protein sequence ID" value="OYN90951.1"/>
    <property type="molecule type" value="Genomic_DNA"/>
</dbReference>
<name>A0A255EAT1_9ACTN</name>
<comment type="function">
    <text evidence="11 12">Key component of the proton channel; it plays a direct role in the translocation of protons across the membrane.</text>
</comment>
<evidence type="ECO:0000256" key="3">
    <source>
        <dbReference type="ARBA" id="ARBA00022448"/>
    </source>
</evidence>
<comment type="caution">
    <text evidence="13">The sequence shown here is derived from an EMBL/GenBank/DDBJ whole genome shotgun (WGS) entry which is preliminary data.</text>
</comment>